<dbReference type="Proteomes" id="UP001056535">
    <property type="component" value="Chromosome"/>
</dbReference>
<protein>
    <submittedName>
        <fullName evidence="2">Uncharacterized protein</fullName>
    </submittedName>
</protein>
<accession>A0ABY4YFB8</accession>
<evidence type="ECO:0000313" key="2">
    <source>
        <dbReference type="EMBL" id="USQ75359.1"/>
    </source>
</evidence>
<sequence length="148" mass="15895">MSVSQSRSRLGNAAKKAHARGTPLESDPAVLEARQDLTADKVAAYIDATVATAPRLRPDQIEALTRLLQQSATADASATRLEGGRTRAEVGSAWTAEHDQALVDKVAEGWTLTELTTHFGVPKSEISWRITRLSSNGVISTDLVKHHG</sequence>
<evidence type="ECO:0000256" key="1">
    <source>
        <dbReference type="SAM" id="MobiDB-lite"/>
    </source>
</evidence>
<organism evidence="2 3">
    <name type="scientific">Ornithinimicrobium cryptoxanthini</name>
    <dbReference type="NCBI Taxonomy" id="2934161"/>
    <lineage>
        <taxon>Bacteria</taxon>
        <taxon>Bacillati</taxon>
        <taxon>Actinomycetota</taxon>
        <taxon>Actinomycetes</taxon>
        <taxon>Micrococcales</taxon>
        <taxon>Ornithinimicrobiaceae</taxon>
        <taxon>Ornithinimicrobium</taxon>
    </lineage>
</organism>
<evidence type="ECO:0000313" key="3">
    <source>
        <dbReference type="Proteomes" id="UP001056535"/>
    </source>
</evidence>
<reference evidence="2" key="1">
    <citation type="submission" date="2022-06" db="EMBL/GenBank/DDBJ databases">
        <title>Ornithinimicrobium JY.X270.</title>
        <authorList>
            <person name="Huang Y."/>
        </authorList>
    </citation>
    <scope>NUCLEOTIDE SEQUENCE</scope>
    <source>
        <strain evidence="2">JY.X270</strain>
    </source>
</reference>
<gene>
    <name evidence="2" type="ORF">NF557_12095</name>
</gene>
<proteinExistence type="predicted"/>
<dbReference type="EMBL" id="CP099490">
    <property type="protein sequence ID" value="USQ75359.1"/>
    <property type="molecule type" value="Genomic_DNA"/>
</dbReference>
<dbReference type="RefSeq" id="WP_252619689.1">
    <property type="nucleotide sequence ID" value="NZ_CP099490.1"/>
</dbReference>
<feature type="region of interest" description="Disordered" evidence="1">
    <location>
        <begin position="1"/>
        <end position="26"/>
    </location>
</feature>
<name>A0ABY4YFB8_9MICO</name>
<keyword evidence="3" id="KW-1185">Reference proteome</keyword>